<proteinExistence type="predicted"/>
<evidence type="ECO:0000313" key="2">
    <source>
        <dbReference type="EMBL" id="GAA4300970.1"/>
    </source>
</evidence>
<accession>A0ABP8FDW8</accession>
<comment type="caution">
    <text evidence="2">The sequence shown here is derived from an EMBL/GenBank/DDBJ whole genome shotgun (WGS) entry which is preliminary data.</text>
</comment>
<sequence>MTKKTISWLVLPVIIALLTAGCSYRTVSHRSGKVPPGQAKKIYGTQSAKPFAPGQQKKRGW</sequence>
<dbReference type="RefSeq" id="WP_344974004.1">
    <property type="nucleotide sequence ID" value="NZ_BAABFN010000001.1"/>
</dbReference>
<feature type="region of interest" description="Disordered" evidence="1">
    <location>
        <begin position="28"/>
        <end position="61"/>
    </location>
</feature>
<dbReference type="Proteomes" id="UP001501207">
    <property type="component" value="Unassembled WGS sequence"/>
</dbReference>
<keyword evidence="3" id="KW-1185">Reference proteome</keyword>
<organism evidence="2 3">
    <name type="scientific">Compostibacter hankyongensis</name>
    <dbReference type="NCBI Taxonomy" id="1007089"/>
    <lineage>
        <taxon>Bacteria</taxon>
        <taxon>Pseudomonadati</taxon>
        <taxon>Bacteroidota</taxon>
        <taxon>Chitinophagia</taxon>
        <taxon>Chitinophagales</taxon>
        <taxon>Chitinophagaceae</taxon>
        <taxon>Compostibacter</taxon>
    </lineage>
</organism>
<evidence type="ECO:0000313" key="3">
    <source>
        <dbReference type="Proteomes" id="UP001501207"/>
    </source>
</evidence>
<name>A0ABP8FDW8_9BACT</name>
<reference evidence="3" key="1">
    <citation type="journal article" date="2019" name="Int. J. Syst. Evol. Microbiol.">
        <title>The Global Catalogue of Microorganisms (GCM) 10K type strain sequencing project: providing services to taxonomists for standard genome sequencing and annotation.</title>
        <authorList>
            <consortium name="The Broad Institute Genomics Platform"/>
            <consortium name="The Broad Institute Genome Sequencing Center for Infectious Disease"/>
            <person name="Wu L."/>
            <person name="Ma J."/>
        </authorList>
    </citation>
    <scope>NUCLEOTIDE SEQUENCE [LARGE SCALE GENOMIC DNA]</scope>
    <source>
        <strain evidence="3">JCM 17664</strain>
    </source>
</reference>
<protein>
    <submittedName>
        <fullName evidence="2">Uncharacterized protein</fullName>
    </submittedName>
</protein>
<gene>
    <name evidence="2" type="ORF">GCM10023143_02390</name>
</gene>
<dbReference type="EMBL" id="BAABFN010000001">
    <property type="protein sequence ID" value="GAA4300970.1"/>
    <property type="molecule type" value="Genomic_DNA"/>
</dbReference>
<evidence type="ECO:0000256" key="1">
    <source>
        <dbReference type="SAM" id="MobiDB-lite"/>
    </source>
</evidence>
<dbReference type="PROSITE" id="PS51257">
    <property type="entry name" value="PROKAR_LIPOPROTEIN"/>
    <property type="match status" value="1"/>
</dbReference>